<reference evidence="3" key="1">
    <citation type="journal article" date="2002" name="Science">
        <title>The draft genome of Ciona intestinalis: insights into chordate and vertebrate origins.</title>
        <authorList>
            <person name="Dehal P."/>
            <person name="Satou Y."/>
            <person name="Campbell R.K."/>
            <person name="Chapman J."/>
            <person name="Degnan B."/>
            <person name="De Tomaso A."/>
            <person name="Davidson B."/>
            <person name="Di Gregorio A."/>
            <person name="Gelpke M."/>
            <person name="Goodstein D.M."/>
            <person name="Harafuji N."/>
            <person name="Hastings K.E."/>
            <person name="Ho I."/>
            <person name="Hotta K."/>
            <person name="Huang W."/>
            <person name="Kawashima T."/>
            <person name="Lemaire P."/>
            <person name="Martinez D."/>
            <person name="Meinertzhagen I.A."/>
            <person name="Necula S."/>
            <person name="Nonaka M."/>
            <person name="Putnam N."/>
            <person name="Rash S."/>
            <person name="Saiga H."/>
            <person name="Satake M."/>
            <person name="Terry A."/>
            <person name="Yamada L."/>
            <person name="Wang H.G."/>
            <person name="Awazu S."/>
            <person name="Azumi K."/>
            <person name="Boore J."/>
            <person name="Branno M."/>
            <person name="Chin-Bow S."/>
            <person name="DeSantis R."/>
            <person name="Doyle S."/>
            <person name="Francino P."/>
            <person name="Keys D.N."/>
            <person name="Haga S."/>
            <person name="Hayashi H."/>
            <person name="Hino K."/>
            <person name="Imai K.S."/>
            <person name="Inaba K."/>
            <person name="Kano S."/>
            <person name="Kobayashi K."/>
            <person name="Kobayashi M."/>
            <person name="Lee B.I."/>
            <person name="Makabe K.W."/>
            <person name="Manohar C."/>
            <person name="Matassi G."/>
            <person name="Medina M."/>
            <person name="Mochizuki Y."/>
            <person name="Mount S."/>
            <person name="Morishita T."/>
            <person name="Miura S."/>
            <person name="Nakayama A."/>
            <person name="Nishizaka S."/>
            <person name="Nomoto H."/>
            <person name="Ohta F."/>
            <person name="Oishi K."/>
            <person name="Rigoutsos I."/>
            <person name="Sano M."/>
            <person name="Sasaki A."/>
            <person name="Sasakura Y."/>
            <person name="Shoguchi E."/>
            <person name="Shin-i T."/>
            <person name="Spagnuolo A."/>
            <person name="Stainier D."/>
            <person name="Suzuki M.M."/>
            <person name="Tassy O."/>
            <person name="Takatori N."/>
            <person name="Tokuoka M."/>
            <person name="Yagi K."/>
            <person name="Yoshizaki F."/>
            <person name="Wada S."/>
            <person name="Zhang C."/>
            <person name="Hyatt P.D."/>
            <person name="Larimer F."/>
            <person name="Detter C."/>
            <person name="Doggett N."/>
            <person name="Glavina T."/>
            <person name="Hawkins T."/>
            <person name="Richardson P."/>
            <person name="Lucas S."/>
            <person name="Kohara Y."/>
            <person name="Levine M."/>
            <person name="Satoh N."/>
            <person name="Rokhsar D.S."/>
        </authorList>
    </citation>
    <scope>NUCLEOTIDE SEQUENCE [LARGE SCALE GENOMIC DNA]</scope>
</reference>
<evidence type="ECO:0008006" key="4">
    <source>
        <dbReference type="Google" id="ProtNLM"/>
    </source>
</evidence>
<dbReference type="InParanoid" id="H2XKQ1"/>
<dbReference type="EMBL" id="EAAA01002303">
    <property type="status" value="NOT_ANNOTATED_CDS"/>
    <property type="molecule type" value="Genomic_DNA"/>
</dbReference>
<evidence type="ECO:0000256" key="1">
    <source>
        <dbReference type="SAM" id="Phobius"/>
    </source>
</evidence>
<feature type="transmembrane region" description="Helical" evidence="1">
    <location>
        <begin position="52"/>
        <end position="76"/>
    </location>
</feature>
<protein>
    <recommendedName>
        <fullName evidence="4">Dolichol phosphate-mannose biosynthesis regulatory protein</fullName>
    </recommendedName>
</protein>
<dbReference type="HOGENOM" id="CLU_2526784_0_0_1"/>
<dbReference type="AlphaFoldDB" id="H2XKQ1"/>
<proteinExistence type="predicted"/>
<dbReference type="Ensembl" id="ENSCINT00000031492.1">
    <property type="protein sequence ID" value="ENSCINP00000030233.1"/>
    <property type="gene ID" value="ENSCING00000022150.1"/>
</dbReference>
<reference evidence="2" key="3">
    <citation type="submission" date="2025-08" db="UniProtKB">
        <authorList>
            <consortium name="Ensembl"/>
        </authorList>
    </citation>
    <scope>IDENTIFICATION</scope>
</reference>
<keyword evidence="1" id="KW-0472">Membrane</keyword>
<dbReference type="Proteomes" id="UP000008144">
    <property type="component" value="Chromosome 6"/>
</dbReference>
<accession>H2XKQ1</accession>
<keyword evidence="1" id="KW-1133">Transmembrane helix</keyword>
<evidence type="ECO:0000313" key="3">
    <source>
        <dbReference type="Proteomes" id="UP000008144"/>
    </source>
</evidence>
<sequence>MGEILFPKYKVFFNICAIIILFLYVALTLWVIGLPLIPNEMEELKKIFYDPIFASIVWVACVFTSVISFGILAICLMKNNKKQI</sequence>
<evidence type="ECO:0000313" key="2">
    <source>
        <dbReference type="Ensembl" id="ENSCINP00000030233.1"/>
    </source>
</evidence>
<reference evidence="2" key="4">
    <citation type="submission" date="2025-09" db="UniProtKB">
        <authorList>
            <consortium name="Ensembl"/>
        </authorList>
    </citation>
    <scope>IDENTIFICATION</scope>
</reference>
<keyword evidence="3" id="KW-1185">Reference proteome</keyword>
<keyword evidence="1" id="KW-0812">Transmembrane</keyword>
<organism evidence="2 3">
    <name type="scientific">Ciona intestinalis</name>
    <name type="common">Transparent sea squirt</name>
    <name type="synonym">Ascidia intestinalis</name>
    <dbReference type="NCBI Taxonomy" id="7719"/>
    <lineage>
        <taxon>Eukaryota</taxon>
        <taxon>Metazoa</taxon>
        <taxon>Chordata</taxon>
        <taxon>Tunicata</taxon>
        <taxon>Ascidiacea</taxon>
        <taxon>Phlebobranchia</taxon>
        <taxon>Cionidae</taxon>
        <taxon>Ciona</taxon>
    </lineage>
</organism>
<name>H2XKQ1_CIOIN</name>
<reference evidence="2" key="2">
    <citation type="journal article" date="2008" name="Genome Biol.">
        <title>Improved genome assembly and evidence-based global gene model set for the chordate Ciona intestinalis: new insight into intron and operon populations.</title>
        <authorList>
            <person name="Satou Y."/>
            <person name="Mineta K."/>
            <person name="Ogasawara M."/>
            <person name="Sasakura Y."/>
            <person name="Shoguchi E."/>
            <person name="Ueno K."/>
            <person name="Yamada L."/>
            <person name="Matsumoto J."/>
            <person name="Wasserscheid J."/>
            <person name="Dewar K."/>
            <person name="Wiley G.B."/>
            <person name="Macmil S.L."/>
            <person name="Roe B.A."/>
            <person name="Zeller R.W."/>
            <person name="Hastings K.E."/>
            <person name="Lemaire P."/>
            <person name="Lindquist E."/>
            <person name="Endo T."/>
            <person name="Hotta K."/>
            <person name="Inaba K."/>
        </authorList>
    </citation>
    <scope>NUCLEOTIDE SEQUENCE [LARGE SCALE GENOMIC DNA]</scope>
    <source>
        <strain evidence="2">wild type</strain>
    </source>
</reference>
<feature type="transmembrane region" description="Helical" evidence="1">
    <location>
        <begin position="12"/>
        <end position="32"/>
    </location>
</feature>